<protein>
    <submittedName>
        <fullName evidence="1">Uncharacterized protein</fullName>
    </submittedName>
</protein>
<comment type="caution">
    <text evidence="1">The sequence shown here is derived from an EMBL/GenBank/DDBJ whole genome shotgun (WGS) entry which is preliminary data.</text>
</comment>
<gene>
    <name evidence="1" type="ORF">BpHYR1_050070</name>
</gene>
<dbReference type="EMBL" id="REGN01009612">
    <property type="protein sequence ID" value="RNA00798.1"/>
    <property type="molecule type" value="Genomic_DNA"/>
</dbReference>
<keyword evidence="2" id="KW-1185">Reference proteome</keyword>
<evidence type="ECO:0000313" key="2">
    <source>
        <dbReference type="Proteomes" id="UP000276133"/>
    </source>
</evidence>
<reference evidence="1 2" key="1">
    <citation type="journal article" date="2018" name="Sci. Rep.">
        <title>Genomic signatures of local adaptation to the degree of environmental predictability in rotifers.</title>
        <authorList>
            <person name="Franch-Gras L."/>
            <person name="Hahn C."/>
            <person name="Garcia-Roger E.M."/>
            <person name="Carmona M.J."/>
            <person name="Serra M."/>
            <person name="Gomez A."/>
        </authorList>
    </citation>
    <scope>NUCLEOTIDE SEQUENCE [LARGE SCALE GENOMIC DNA]</scope>
    <source>
        <strain evidence="1">HYR1</strain>
    </source>
</reference>
<evidence type="ECO:0000313" key="1">
    <source>
        <dbReference type="EMBL" id="RNA00798.1"/>
    </source>
</evidence>
<proteinExistence type="predicted"/>
<dbReference type="Proteomes" id="UP000276133">
    <property type="component" value="Unassembled WGS sequence"/>
</dbReference>
<sequence>MKKILEIVTRNERLKLVTKCIFKPALTFLIIHKNILNKTIKKIIINSRIDFTIIIKIRQIIKKNTMEKILRYWILHLALYISYKNKKDYKKK</sequence>
<organism evidence="1 2">
    <name type="scientific">Brachionus plicatilis</name>
    <name type="common">Marine rotifer</name>
    <name type="synonym">Brachionus muelleri</name>
    <dbReference type="NCBI Taxonomy" id="10195"/>
    <lineage>
        <taxon>Eukaryota</taxon>
        <taxon>Metazoa</taxon>
        <taxon>Spiralia</taxon>
        <taxon>Gnathifera</taxon>
        <taxon>Rotifera</taxon>
        <taxon>Eurotatoria</taxon>
        <taxon>Monogononta</taxon>
        <taxon>Pseudotrocha</taxon>
        <taxon>Ploima</taxon>
        <taxon>Brachionidae</taxon>
        <taxon>Brachionus</taxon>
    </lineage>
</organism>
<name>A0A3M7PQ46_BRAPC</name>
<accession>A0A3M7PQ46</accession>
<dbReference type="AlphaFoldDB" id="A0A3M7PQ46"/>